<accession>A0AAU7R8Q6</accession>
<reference evidence="2" key="1">
    <citation type="submission" date="2024-06" db="EMBL/GenBank/DDBJ databases">
        <title>Micromonospora sp. strain HUAS YX12 genome sequences.</title>
        <authorList>
            <person name="Mo P."/>
        </authorList>
    </citation>
    <scope>NUCLEOTIDE SEQUENCE</scope>
    <source>
        <strain evidence="2">HUAS YX12</strain>
    </source>
</reference>
<proteinExistence type="predicted"/>
<evidence type="ECO:0000313" key="2">
    <source>
        <dbReference type="EMBL" id="XBT84651.1"/>
    </source>
</evidence>
<keyword evidence="1" id="KW-0812">Transmembrane</keyword>
<evidence type="ECO:0000256" key="1">
    <source>
        <dbReference type="SAM" id="Phobius"/>
    </source>
</evidence>
<dbReference type="AlphaFoldDB" id="A0AAU7R8Q6"/>
<keyword evidence="1" id="KW-1133">Transmembrane helix</keyword>
<name>A0AAU7R8Q6_9ACTN</name>
<feature type="transmembrane region" description="Helical" evidence="1">
    <location>
        <begin position="25"/>
        <end position="48"/>
    </location>
</feature>
<dbReference type="EMBL" id="CP157974">
    <property type="protein sequence ID" value="XBT84651.1"/>
    <property type="molecule type" value="Genomic_DNA"/>
</dbReference>
<gene>
    <name evidence="2" type="ORF">ABIH81_14955</name>
</gene>
<protein>
    <submittedName>
        <fullName evidence="2">Uncharacterized protein</fullName>
    </submittedName>
</protein>
<sequence length="54" mass="5715">MTMRRKGPSGSGKNRRTNANRWRDVGEWVALALKVLAYAAGLAVTLAGNGCGPN</sequence>
<dbReference type="RefSeq" id="WP_349880832.1">
    <property type="nucleotide sequence ID" value="NZ_CP157974.1"/>
</dbReference>
<organism evidence="2">
    <name type="scientific">Micromonospora sp. HUAS YX12</name>
    <dbReference type="NCBI Taxonomy" id="3156396"/>
    <lineage>
        <taxon>Bacteria</taxon>
        <taxon>Bacillati</taxon>
        <taxon>Actinomycetota</taxon>
        <taxon>Actinomycetes</taxon>
        <taxon>Micromonosporales</taxon>
        <taxon>Micromonosporaceae</taxon>
        <taxon>Micromonospora</taxon>
    </lineage>
</organism>
<keyword evidence="1" id="KW-0472">Membrane</keyword>